<feature type="compositionally biased region" description="Polar residues" evidence="1">
    <location>
        <begin position="130"/>
        <end position="142"/>
    </location>
</feature>
<feature type="region of interest" description="Disordered" evidence="1">
    <location>
        <begin position="401"/>
        <end position="435"/>
    </location>
</feature>
<evidence type="ECO:0000313" key="4">
    <source>
        <dbReference type="RefSeq" id="XP_051864224.1"/>
    </source>
</evidence>
<dbReference type="RefSeq" id="XP_051864224.1">
    <property type="nucleotide sequence ID" value="XM_052008264.1"/>
</dbReference>
<proteinExistence type="predicted"/>
<dbReference type="InterPro" id="IPR031961">
    <property type="entry name" value="DUF4780"/>
</dbReference>
<keyword evidence="3" id="KW-1185">Reference proteome</keyword>
<evidence type="ECO:0000256" key="1">
    <source>
        <dbReference type="SAM" id="MobiDB-lite"/>
    </source>
</evidence>
<feature type="compositionally biased region" description="Polar residues" evidence="1">
    <location>
        <begin position="423"/>
        <end position="435"/>
    </location>
</feature>
<protein>
    <submittedName>
        <fullName evidence="4">Uncharacterized protein LOC127566244</fullName>
    </submittedName>
</protein>
<dbReference type="CDD" id="cd09272">
    <property type="entry name" value="RNase_HI_RT_Ty1"/>
    <property type="match status" value="1"/>
</dbReference>
<dbReference type="PANTHER" id="PTHR11439:SF483">
    <property type="entry name" value="PEPTIDE SYNTHASE GLIP-LIKE, PUTATIVE (AFU_ORTHOLOGUE AFUA_3G12920)-RELATED"/>
    <property type="match status" value="1"/>
</dbReference>
<sequence>MAGVNHVLRYLASTSELKLHYKKCEQALVGYVDADWGGDHTNRRSYTGYVFYLAGGAISWKSEKQHSVALSSTEAEYMVLSAACKEAVALRRLFVEIGCGDELQILAEDSVPYLSGICLKISSRIHDNKVQTGSTGPANNKVESMASKRQRSAESPKQGAPVSKKLRASGSTNTDSNRTKQRATVAETARRHLAVALIDRGDPNGKMSAERWRLTHSKLVDALFVRMENVPDSPMPTFEGTGWLNGVKILTCKDDPTLQWLQATVPKLDGLWEGAKLDVVDRNNIPSMPKAKVLFPIVVQGERALQLLKKQNPAIPTSDWSVLKVNEPLPSGGQHVIIQINKEAEDLLYKRNGKMAWGLGSVYLRLKKRHPNDNDTHTLRSGEVEADLGLESVTDATQHLSLTDKTEEVGEELSMETGPPASLLTSNECAATQPP</sequence>
<dbReference type="Proteomes" id="UP000515160">
    <property type="component" value="Unplaced"/>
</dbReference>
<feature type="domain" description="DUF4780" evidence="2">
    <location>
        <begin position="190"/>
        <end position="364"/>
    </location>
</feature>
<name>A0A9C6WJ25_DROAB</name>
<dbReference type="OrthoDB" id="430476at2759"/>
<dbReference type="GeneID" id="127566244"/>
<dbReference type="AlphaFoldDB" id="A0A9C6WJ25"/>
<organism evidence="3 4">
    <name type="scientific">Drosophila albomicans</name>
    <name type="common">Fruit fly</name>
    <dbReference type="NCBI Taxonomy" id="7291"/>
    <lineage>
        <taxon>Eukaryota</taxon>
        <taxon>Metazoa</taxon>
        <taxon>Ecdysozoa</taxon>
        <taxon>Arthropoda</taxon>
        <taxon>Hexapoda</taxon>
        <taxon>Insecta</taxon>
        <taxon>Pterygota</taxon>
        <taxon>Neoptera</taxon>
        <taxon>Endopterygota</taxon>
        <taxon>Diptera</taxon>
        <taxon>Brachycera</taxon>
        <taxon>Muscomorpha</taxon>
        <taxon>Ephydroidea</taxon>
        <taxon>Drosophilidae</taxon>
        <taxon>Drosophila</taxon>
    </lineage>
</organism>
<evidence type="ECO:0000313" key="3">
    <source>
        <dbReference type="Proteomes" id="UP000515160"/>
    </source>
</evidence>
<reference evidence="4" key="1">
    <citation type="submission" date="2025-08" db="UniProtKB">
        <authorList>
            <consortium name="RefSeq"/>
        </authorList>
    </citation>
    <scope>IDENTIFICATION</scope>
    <source>
        <strain evidence="4">15112-1751.03</strain>
        <tissue evidence="4">Whole Adult</tissue>
    </source>
</reference>
<dbReference type="PANTHER" id="PTHR11439">
    <property type="entry name" value="GAG-POL-RELATED RETROTRANSPOSON"/>
    <property type="match status" value="1"/>
</dbReference>
<accession>A0A9C6WJ25</accession>
<gene>
    <name evidence="4" type="primary">LOC127566244</name>
</gene>
<feature type="region of interest" description="Disordered" evidence="1">
    <location>
        <begin position="129"/>
        <end position="185"/>
    </location>
</feature>
<dbReference type="Pfam" id="PF16012">
    <property type="entry name" value="DUF4780"/>
    <property type="match status" value="1"/>
</dbReference>
<evidence type="ECO:0000259" key="2">
    <source>
        <dbReference type="Pfam" id="PF16012"/>
    </source>
</evidence>